<dbReference type="PANTHER" id="PTHR12929">
    <property type="entry name" value="SOLUTE CARRIER FAMILY 52"/>
    <property type="match status" value="1"/>
</dbReference>
<keyword evidence="5 9" id="KW-1003">Cell membrane</keyword>
<feature type="transmembrane region" description="Helical" evidence="9">
    <location>
        <begin position="278"/>
        <end position="299"/>
    </location>
</feature>
<keyword evidence="7 9" id="KW-1133">Transmembrane helix</keyword>
<protein>
    <recommendedName>
        <fullName evidence="9">Riboflavin transporter</fullName>
    </recommendedName>
</protein>
<feature type="transmembrane region" description="Helical" evidence="9">
    <location>
        <begin position="206"/>
        <end position="224"/>
    </location>
</feature>
<reference evidence="10" key="1">
    <citation type="journal article" date="2014" name="Insect Biochem. Mol. Biol.">
        <title>An insight into the sialome of the frog biting fly, Corethrella appendiculata.</title>
        <authorList>
            <person name="Ribeiro J.M.C."/>
            <person name="Chagas A.C."/>
            <person name="Pham V.M."/>
            <person name="Lounibos L.P."/>
            <person name="Calvo E."/>
        </authorList>
    </citation>
    <scope>NUCLEOTIDE SEQUENCE</scope>
    <source>
        <tissue evidence="10">Salivary glands</tissue>
    </source>
</reference>
<organism evidence="10">
    <name type="scientific">Corethrella appendiculata</name>
    <dbReference type="NCBI Taxonomy" id="1370023"/>
    <lineage>
        <taxon>Eukaryota</taxon>
        <taxon>Metazoa</taxon>
        <taxon>Ecdysozoa</taxon>
        <taxon>Arthropoda</taxon>
        <taxon>Hexapoda</taxon>
        <taxon>Insecta</taxon>
        <taxon>Pterygota</taxon>
        <taxon>Neoptera</taxon>
        <taxon>Endopterygota</taxon>
        <taxon>Diptera</taxon>
        <taxon>Nematocera</taxon>
        <taxon>Culicoidea</taxon>
        <taxon>Chaoboridae</taxon>
        <taxon>Corethrella</taxon>
    </lineage>
</organism>
<feature type="transmembrane region" description="Helical" evidence="9">
    <location>
        <begin position="117"/>
        <end position="138"/>
    </location>
</feature>
<feature type="transmembrane region" description="Helical" evidence="9">
    <location>
        <begin position="311"/>
        <end position="333"/>
    </location>
</feature>
<keyword evidence="6 9" id="KW-0812">Transmembrane</keyword>
<proteinExistence type="evidence at transcript level"/>
<comment type="subcellular location">
    <subcellularLocation>
        <location evidence="2 9">Cell membrane</location>
        <topology evidence="2 9">Multi-pass membrane protein</topology>
    </subcellularLocation>
</comment>
<keyword evidence="4 9" id="KW-0813">Transport</keyword>
<comment type="function">
    <text evidence="9">Plasma membrane transporter mediating the uptake by cells of the water soluble vitamin B2/riboflavin that plays a key role in biochemical oxidation-reduction reactions of the carbohydrate, lipid, and amino acid metabolism.</text>
</comment>
<dbReference type="GO" id="GO:0005886">
    <property type="term" value="C:plasma membrane"/>
    <property type="evidence" value="ECO:0007669"/>
    <property type="project" value="UniProtKB-SubCell"/>
</dbReference>
<dbReference type="InterPro" id="IPR009357">
    <property type="entry name" value="Riboflavin_transptr"/>
</dbReference>
<feature type="transmembrane region" description="Helical" evidence="9">
    <location>
        <begin position="407"/>
        <end position="429"/>
    </location>
</feature>
<evidence type="ECO:0000313" key="10">
    <source>
        <dbReference type="EMBL" id="JAB59000.1"/>
    </source>
</evidence>
<dbReference type="EMBL" id="GANO01000871">
    <property type="protein sequence ID" value="JAB59000.1"/>
    <property type="molecule type" value="mRNA"/>
</dbReference>
<evidence type="ECO:0000256" key="6">
    <source>
        <dbReference type="ARBA" id="ARBA00022692"/>
    </source>
</evidence>
<feature type="transmembrane region" description="Helical" evidence="9">
    <location>
        <begin position="21"/>
        <end position="45"/>
    </location>
</feature>
<comment type="similarity">
    <text evidence="3 9">Belongs to the riboflavin transporter family.</text>
</comment>
<feature type="transmembrane region" description="Helical" evidence="9">
    <location>
        <begin position="87"/>
        <end position="105"/>
    </location>
</feature>
<evidence type="ECO:0000256" key="5">
    <source>
        <dbReference type="ARBA" id="ARBA00022475"/>
    </source>
</evidence>
<sequence length="441" mass="48951">MKRNLSKYHQAIKNRKLFTDLCAIFFGIGSWIGVNSIFLQLPLLVSSTPEGWNLPSFLVVIIQIANIGPILYTGLQKIKAFRDAHMIYCVLIIGSIAAFLMIFFYKNTMYVFGSDRSLILFVIVFFLALVGCTSSVLFMPYMGRFRDIYLITYLIGEGLSGFLPSIVALFQGVGGNAQCIPNNSTNPNAPKYIRFTPPPRFETQSFFVFIFFMYILSSISFAFLNLHKVCRNEHAVVTIKNGNNYKYDNTVQTDVGDLNDNEGKTKDNDVKIISAKNYVVLIVILGIMCMFGNGFFPSIQSYSCLPYGNIAYHLTATLSSIANPIACFMAVFLPHTSIRSIISLSILSMVIACYAIATSVMSPTPPFIGTIGGEILIVVTWTLLMGLIGYIRLSITAIYRYQGGKSLVWIGAMTQIGSFIGSVVSFSLVNFTNIFTSYQPC</sequence>
<name>U5EMU0_9DIPT</name>
<dbReference type="AlphaFoldDB" id="U5EMU0"/>
<keyword evidence="8 9" id="KW-0472">Membrane</keyword>
<accession>U5EMU0</accession>
<evidence type="ECO:0000256" key="9">
    <source>
        <dbReference type="RuleBase" id="RU368035"/>
    </source>
</evidence>
<evidence type="ECO:0000256" key="7">
    <source>
        <dbReference type="ARBA" id="ARBA00022989"/>
    </source>
</evidence>
<evidence type="ECO:0000256" key="1">
    <source>
        <dbReference type="ARBA" id="ARBA00000215"/>
    </source>
</evidence>
<evidence type="ECO:0000256" key="3">
    <source>
        <dbReference type="ARBA" id="ARBA00006366"/>
    </source>
</evidence>
<feature type="transmembrane region" description="Helical" evidence="9">
    <location>
        <begin position="367"/>
        <end position="395"/>
    </location>
</feature>
<feature type="transmembrane region" description="Helical" evidence="9">
    <location>
        <begin position="150"/>
        <end position="170"/>
    </location>
</feature>
<comment type="catalytic activity">
    <reaction evidence="1 9">
        <text>riboflavin(in) = riboflavin(out)</text>
        <dbReference type="Rhea" id="RHEA:35015"/>
        <dbReference type="ChEBI" id="CHEBI:57986"/>
    </reaction>
</comment>
<feature type="transmembrane region" description="Helical" evidence="9">
    <location>
        <begin position="57"/>
        <end position="75"/>
    </location>
</feature>
<evidence type="ECO:0000256" key="8">
    <source>
        <dbReference type="ARBA" id="ARBA00023136"/>
    </source>
</evidence>
<evidence type="ECO:0000256" key="4">
    <source>
        <dbReference type="ARBA" id="ARBA00022448"/>
    </source>
</evidence>
<dbReference type="PANTHER" id="PTHR12929:SF10">
    <property type="entry name" value="RIBOFLAVIN TRANSPORTER"/>
    <property type="match status" value="1"/>
</dbReference>
<dbReference type="Pfam" id="PF06237">
    <property type="entry name" value="SLC52_ribofla_tr"/>
    <property type="match status" value="1"/>
</dbReference>
<feature type="transmembrane region" description="Helical" evidence="9">
    <location>
        <begin position="340"/>
        <end position="361"/>
    </location>
</feature>
<dbReference type="GO" id="GO:0032217">
    <property type="term" value="F:riboflavin transmembrane transporter activity"/>
    <property type="evidence" value="ECO:0007669"/>
    <property type="project" value="UniProtKB-UniRule"/>
</dbReference>
<evidence type="ECO:0000256" key="2">
    <source>
        <dbReference type="ARBA" id="ARBA00004651"/>
    </source>
</evidence>